<sequence>MAMYWEVVFVQHANFMLSLSECYDCIQVKLTDVAMSTLGFLFWSGVLLSQCNCVHQHYQDGLRYASFYAQQVLRLLTFGYTYTAQLVFRLWYLVRYACSSKSRRAPFLDGGVLNVCFNQNHQQFCLFVIAFTETIEN</sequence>
<comment type="caution">
    <text evidence="1">The sequence shown here is derived from an EMBL/GenBank/DDBJ whole genome shotgun (WGS) entry which is preliminary data.</text>
</comment>
<protein>
    <submittedName>
        <fullName evidence="1">Uncharacterized protein</fullName>
    </submittedName>
</protein>
<keyword evidence="2" id="KW-1185">Reference proteome</keyword>
<reference evidence="1" key="1">
    <citation type="journal article" date="2023" name="bioRxiv">
        <title>Improved chromosome-level genome assembly for marigold (Tagetes erecta).</title>
        <authorList>
            <person name="Jiang F."/>
            <person name="Yuan L."/>
            <person name="Wang S."/>
            <person name="Wang H."/>
            <person name="Xu D."/>
            <person name="Wang A."/>
            <person name="Fan W."/>
        </authorList>
    </citation>
    <scope>NUCLEOTIDE SEQUENCE</scope>
    <source>
        <strain evidence="1">WSJ</strain>
        <tissue evidence="1">Leaf</tissue>
    </source>
</reference>
<evidence type="ECO:0000313" key="2">
    <source>
        <dbReference type="Proteomes" id="UP001229421"/>
    </source>
</evidence>
<gene>
    <name evidence="1" type="ORF">QVD17_02206</name>
</gene>
<dbReference type="EMBL" id="JAUHHV010000001">
    <property type="protein sequence ID" value="KAK1436426.1"/>
    <property type="molecule type" value="Genomic_DNA"/>
</dbReference>
<dbReference type="AlphaFoldDB" id="A0AAD8P8Y7"/>
<accession>A0AAD8P8Y7</accession>
<proteinExistence type="predicted"/>
<organism evidence="1 2">
    <name type="scientific">Tagetes erecta</name>
    <name type="common">African marigold</name>
    <dbReference type="NCBI Taxonomy" id="13708"/>
    <lineage>
        <taxon>Eukaryota</taxon>
        <taxon>Viridiplantae</taxon>
        <taxon>Streptophyta</taxon>
        <taxon>Embryophyta</taxon>
        <taxon>Tracheophyta</taxon>
        <taxon>Spermatophyta</taxon>
        <taxon>Magnoliopsida</taxon>
        <taxon>eudicotyledons</taxon>
        <taxon>Gunneridae</taxon>
        <taxon>Pentapetalae</taxon>
        <taxon>asterids</taxon>
        <taxon>campanulids</taxon>
        <taxon>Asterales</taxon>
        <taxon>Asteraceae</taxon>
        <taxon>Asteroideae</taxon>
        <taxon>Heliantheae alliance</taxon>
        <taxon>Tageteae</taxon>
        <taxon>Tagetes</taxon>
    </lineage>
</organism>
<dbReference type="Proteomes" id="UP001229421">
    <property type="component" value="Unassembled WGS sequence"/>
</dbReference>
<evidence type="ECO:0000313" key="1">
    <source>
        <dbReference type="EMBL" id="KAK1436426.1"/>
    </source>
</evidence>
<name>A0AAD8P8Y7_TARER</name>